<evidence type="ECO:0000256" key="1">
    <source>
        <dbReference type="SAM" id="MobiDB-lite"/>
    </source>
</evidence>
<gene>
    <name evidence="2" type="ORF">E4U43_004943</name>
</gene>
<feature type="region of interest" description="Disordered" evidence="1">
    <location>
        <begin position="228"/>
        <end position="255"/>
    </location>
</feature>
<evidence type="ECO:0000313" key="2">
    <source>
        <dbReference type="EMBL" id="KAG6015705.1"/>
    </source>
</evidence>
<keyword evidence="3" id="KW-1185">Reference proteome</keyword>
<protein>
    <submittedName>
        <fullName evidence="2">Uncharacterized protein</fullName>
    </submittedName>
</protein>
<reference evidence="2" key="1">
    <citation type="journal article" date="2020" name="bioRxiv">
        <title>Whole genome comparisons of ergot fungi reveals the divergence and evolution of species within the genus Claviceps are the result of varying mechanisms driving genome evolution and host range expansion.</title>
        <authorList>
            <person name="Wyka S.A."/>
            <person name="Mondo S.J."/>
            <person name="Liu M."/>
            <person name="Dettman J."/>
            <person name="Nalam V."/>
            <person name="Broders K.D."/>
        </authorList>
    </citation>
    <scope>NUCLEOTIDE SEQUENCE</scope>
    <source>
        <strain evidence="2">CCC 602</strain>
    </source>
</reference>
<dbReference type="EMBL" id="SRPW01000322">
    <property type="protein sequence ID" value="KAG6015705.1"/>
    <property type="molecule type" value="Genomic_DNA"/>
</dbReference>
<dbReference type="PANTHER" id="PTHR40625:SF1">
    <property type="entry name" value="AMP-ACTIVATED PROTEIN KINASE GLYCOGEN-BINDING DOMAIN-CONTAINING PROTEIN"/>
    <property type="match status" value="1"/>
</dbReference>
<dbReference type="AlphaFoldDB" id="A0A9P7NES8"/>
<accession>A0A9P7NES8</accession>
<proteinExistence type="predicted"/>
<dbReference type="PANTHER" id="PTHR40625">
    <property type="entry name" value="GTP-BINDING PROTEIN ESDC-RELATED"/>
    <property type="match status" value="1"/>
</dbReference>
<feature type="region of interest" description="Disordered" evidence="1">
    <location>
        <begin position="106"/>
        <end position="129"/>
    </location>
</feature>
<dbReference type="OrthoDB" id="5422351at2759"/>
<sequence>MDPSTTLVTFFFETHPSVKSVQLIGSWDNFSTWYTMKHDTRRGRGQWSGCHSFKSIFSEDESHTVHPSRNGGLKMGHTYYYYTHRSRSASVSSLRQESYMTMDPEARFFTPVPPPSTLDPPTIRRPRSASPLLYDHSFGRSESVGPSWKRFFSRTVIPRLSHRPNTGSHDGKDDLTRQIDSTLPDIRPSSLLEGHSARDISPESLRRISVDNAPPCGPTINGICSLNVSSKLDDQRDDQTGDGDDGDGDGDENFAISEGSEIHVAGTSLSPPPLQRSVSPCTVFQGVVNSSSLTLTIKHRSEEEIPDELQVPVMTSTHQSSEPVLITTEMAQCDWSPAVSFSTFATPMSSQSLADGLTCFYDSDDDDDILSNTDGDYLSHRSPSDAASSEAFQRYSLPRHSGEDKVLESTESHMRGVSAAPILAGRVSDVPVTVTNFLGEPIDTGLDDFANELGLMAEVIGKRQG</sequence>
<comment type="caution">
    <text evidence="2">The sequence shown here is derived from an EMBL/GenBank/DDBJ whole genome shotgun (WGS) entry which is preliminary data.</text>
</comment>
<name>A0A9P7NES8_9HYPO</name>
<evidence type="ECO:0000313" key="3">
    <source>
        <dbReference type="Proteomes" id="UP000748025"/>
    </source>
</evidence>
<feature type="compositionally biased region" description="Acidic residues" evidence="1">
    <location>
        <begin position="240"/>
        <end position="252"/>
    </location>
</feature>
<dbReference type="Proteomes" id="UP000748025">
    <property type="component" value="Unassembled WGS sequence"/>
</dbReference>
<organism evidence="2 3">
    <name type="scientific">Claviceps pusilla</name>
    <dbReference type="NCBI Taxonomy" id="123648"/>
    <lineage>
        <taxon>Eukaryota</taxon>
        <taxon>Fungi</taxon>
        <taxon>Dikarya</taxon>
        <taxon>Ascomycota</taxon>
        <taxon>Pezizomycotina</taxon>
        <taxon>Sordariomycetes</taxon>
        <taxon>Hypocreomycetidae</taxon>
        <taxon>Hypocreales</taxon>
        <taxon>Clavicipitaceae</taxon>
        <taxon>Claviceps</taxon>
    </lineage>
</organism>